<evidence type="ECO:0000313" key="3">
    <source>
        <dbReference type="Proteomes" id="UP000291343"/>
    </source>
</evidence>
<feature type="chain" id="PRO_5019800284" description="EF-hand domain-containing protein" evidence="1">
    <location>
        <begin position="20"/>
        <end position="142"/>
    </location>
</feature>
<comment type="caution">
    <text evidence="2">The sequence shown here is derived from an EMBL/GenBank/DDBJ whole genome shotgun (WGS) entry which is preliminary data.</text>
</comment>
<dbReference type="InterPro" id="IPR011992">
    <property type="entry name" value="EF-hand-dom_pair"/>
</dbReference>
<dbReference type="Gene3D" id="1.10.238.10">
    <property type="entry name" value="EF-hand"/>
    <property type="match status" value="1"/>
</dbReference>
<dbReference type="InParanoid" id="A0A482WYX3"/>
<evidence type="ECO:0000313" key="2">
    <source>
        <dbReference type="EMBL" id="RZF38240.1"/>
    </source>
</evidence>
<dbReference type="AlphaFoldDB" id="A0A482WYX3"/>
<evidence type="ECO:0000256" key="1">
    <source>
        <dbReference type="SAM" id="SignalP"/>
    </source>
</evidence>
<accession>A0A482WYX3</accession>
<gene>
    <name evidence="2" type="ORF">LSTR_LSTR005601</name>
</gene>
<organism evidence="2 3">
    <name type="scientific">Laodelphax striatellus</name>
    <name type="common">Small brown planthopper</name>
    <name type="synonym">Delphax striatella</name>
    <dbReference type="NCBI Taxonomy" id="195883"/>
    <lineage>
        <taxon>Eukaryota</taxon>
        <taxon>Metazoa</taxon>
        <taxon>Ecdysozoa</taxon>
        <taxon>Arthropoda</taxon>
        <taxon>Hexapoda</taxon>
        <taxon>Insecta</taxon>
        <taxon>Pterygota</taxon>
        <taxon>Neoptera</taxon>
        <taxon>Paraneoptera</taxon>
        <taxon>Hemiptera</taxon>
        <taxon>Auchenorrhyncha</taxon>
        <taxon>Fulgoroidea</taxon>
        <taxon>Delphacidae</taxon>
        <taxon>Criomorphinae</taxon>
        <taxon>Laodelphax</taxon>
    </lineage>
</organism>
<feature type="signal peptide" evidence="1">
    <location>
        <begin position="1"/>
        <end position="19"/>
    </location>
</feature>
<keyword evidence="3" id="KW-1185">Reference proteome</keyword>
<dbReference type="SUPFAM" id="SSF47473">
    <property type="entry name" value="EF-hand"/>
    <property type="match status" value="1"/>
</dbReference>
<dbReference type="EMBL" id="QKKF02022802">
    <property type="protein sequence ID" value="RZF38240.1"/>
    <property type="molecule type" value="Genomic_DNA"/>
</dbReference>
<proteinExistence type="predicted"/>
<name>A0A482WYX3_LAOST</name>
<dbReference type="Proteomes" id="UP000291343">
    <property type="component" value="Unassembled WGS sequence"/>
</dbReference>
<evidence type="ECO:0008006" key="4">
    <source>
        <dbReference type="Google" id="ProtNLM"/>
    </source>
</evidence>
<keyword evidence="1" id="KW-0732">Signal</keyword>
<sequence length="142" mass="16347">MTPLILLFSLVAYVTTCKAYNYNVTYAIGTFNKYQVGGVISKPVFEEYFITKTSKGRTVIPEEATAVFNLMDVSSDQVLDQREFVIGYTLWKEFRSHDKDNNGCLTPELLVKLFDSNHKNLIVGEITFVEYLHRIITNYQLQ</sequence>
<protein>
    <recommendedName>
        <fullName evidence="4">EF-hand domain-containing protein</fullName>
    </recommendedName>
</protein>
<reference evidence="2 3" key="1">
    <citation type="journal article" date="2017" name="Gigascience">
        <title>Genome sequence of the small brown planthopper, Laodelphax striatellus.</title>
        <authorList>
            <person name="Zhu J."/>
            <person name="Jiang F."/>
            <person name="Wang X."/>
            <person name="Yang P."/>
            <person name="Bao Y."/>
            <person name="Zhao W."/>
            <person name="Wang W."/>
            <person name="Lu H."/>
            <person name="Wang Q."/>
            <person name="Cui N."/>
            <person name="Li J."/>
            <person name="Chen X."/>
            <person name="Luo L."/>
            <person name="Yu J."/>
            <person name="Kang L."/>
            <person name="Cui F."/>
        </authorList>
    </citation>
    <scope>NUCLEOTIDE SEQUENCE [LARGE SCALE GENOMIC DNA]</scope>
    <source>
        <strain evidence="2">Lst14</strain>
    </source>
</reference>